<protein>
    <submittedName>
        <fullName evidence="2">Uncharacterized protein</fullName>
    </submittedName>
</protein>
<dbReference type="Proteomes" id="UP000299102">
    <property type="component" value="Unassembled WGS sequence"/>
</dbReference>
<feature type="compositionally biased region" description="Polar residues" evidence="1">
    <location>
        <begin position="69"/>
        <end position="78"/>
    </location>
</feature>
<evidence type="ECO:0000313" key="3">
    <source>
        <dbReference type="Proteomes" id="UP000299102"/>
    </source>
</evidence>
<accession>A0A4C1WRC4</accession>
<gene>
    <name evidence="2" type="ORF">EVAR_43876_1</name>
</gene>
<comment type="caution">
    <text evidence="2">The sequence shown here is derived from an EMBL/GenBank/DDBJ whole genome shotgun (WGS) entry which is preliminary data.</text>
</comment>
<evidence type="ECO:0000256" key="1">
    <source>
        <dbReference type="SAM" id="MobiDB-lite"/>
    </source>
</evidence>
<evidence type="ECO:0000313" key="2">
    <source>
        <dbReference type="EMBL" id="GBP52675.1"/>
    </source>
</evidence>
<proteinExistence type="predicted"/>
<reference evidence="2 3" key="1">
    <citation type="journal article" date="2019" name="Commun. Biol.">
        <title>The bagworm genome reveals a unique fibroin gene that provides high tensile strength.</title>
        <authorList>
            <person name="Kono N."/>
            <person name="Nakamura H."/>
            <person name="Ohtoshi R."/>
            <person name="Tomita M."/>
            <person name="Numata K."/>
            <person name="Arakawa K."/>
        </authorList>
    </citation>
    <scope>NUCLEOTIDE SEQUENCE [LARGE SCALE GENOMIC DNA]</scope>
</reference>
<name>A0A4C1WRC4_EUMVA</name>
<feature type="region of interest" description="Disordered" evidence="1">
    <location>
        <begin position="138"/>
        <end position="157"/>
    </location>
</feature>
<feature type="region of interest" description="Disordered" evidence="1">
    <location>
        <begin position="23"/>
        <end position="87"/>
    </location>
</feature>
<organism evidence="2 3">
    <name type="scientific">Eumeta variegata</name>
    <name type="common">Bagworm moth</name>
    <name type="synonym">Eumeta japonica</name>
    <dbReference type="NCBI Taxonomy" id="151549"/>
    <lineage>
        <taxon>Eukaryota</taxon>
        <taxon>Metazoa</taxon>
        <taxon>Ecdysozoa</taxon>
        <taxon>Arthropoda</taxon>
        <taxon>Hexapoda</taxon>
        <taxon>Insecta</taxon>
        <taxon>Pterygota</taxon>
        <taxon>Neoptera</taxon>
        <taxon>Endopterygota</taxon>
        <taxon>Lepidoptera</taxon>
        <taxon>Glossata</taxon>
        <taxon>Ditrysia</taxon>
        <taxon>Tineoidea</taxon>
        <taxon>Psychidae</taxon>
        <taxon>Oiketicinae</taxon>
        <taxon>Eumeta</taxon>
    </lineage>
</organism>
<feature type="region of interest" description="Disordered" evidence="1">
    <location>
        <begin position="184"/>
        <end position="206"/>
    </location>
</feature>
<dbReference type="AlphaFoldDB" id="A0A4C1WRC4"/>
<feature type="compositionally biased region" description="Basic residues" evidence="1">
    <location>
        <begin position="185"/>
        <end position="194"/>
    </location>
</feature>
<sequence>MTSTRRTGGGGFVYQGRERRVSPSLFISARKQRQGNDLNSSKESPPPVPLAIRSRTEGRVQCTAGAWTSAASKPSSHQRGGDEEEDFGWVGVGDGVNRNRQHWELHAWGRLGSIQKPEKPIQPGPTVPEQYRYPISRTVPPIAGRSPCTSSACSGDTREDQFPFTPVRSTGSGAAFEVQLNCRGGARRRRRRRPPTASRLKGPRKQKSFAYKLLKRGLANLMSPTSTSGVAPPLLFDY</sequence>
<dbReference type="EMBL" id="BGZK01000608">
    <property type="protein sequence ID" value="GBP52675.1"/>
    <property type="molecule type" value="Genomic_DNA"/>
</dbReference>
<keyword evidence="3" id="KW-1185">Reference proteome</keyword>